<keyword evidence="5" id="KW-0808">Transferase</keyword>
<dbReference type="Pfam" id="PF04565">
    <property type="entry name" value="RNA_pol_Rpb2_3"/>
    <property type="match status" value="1"/>
</dbReference>
<dbReference type="SUPFAM" id="SSF64484">
    <property type="entry name" value="beta and beta-prime subunits of DNA dependent RNA-polymerase"/>
    <property type="match status" value="1"/>
</dbReference>
<evidence type="ECO:0000256" key="6">
    <source>
        <dbReference type="ARBA" id="ARBA00022695"/>
    </source>
</evidence>
<dbReference type="GO" id="GO:0005634">
    <property type="term" value="C:nucleus"/>
    <property type="evidence" value="ECO:0007669"/>
    <property type="project" value="UniProtKB-SubCell"/>
</dbReference>
<dbReference type="Gene3D" id="3.90.1070.20">
    <property type="match status" value="1"/>
</dbReference>
<evidence type="ECO:0000256" key="4">
    <source>
        <dbReference type="ARBA" id="ARBA00022478"/>
    </source>
</evidence>
<evidence type="ECO:0000256" key="11">
    <source>
        <dbReference type="ARBA" id="ARBA00023242"/>
    </source>
</evidence>
<accession>A0A4Y2SS66</accession>
<sequence length="475" mass="54359">PIAMQRNSWKKRGDLFTEYGVAVRSVRKDQSGVNLVMHYLSDGTVKLMFTYKREMYIVPVMIILKALVNEVDYYIYKQLIKGKEKDRFFQGCIKTMLRKMVSEGIYFQEQALNYLGEKFAVKLNLPSWYSPAEIAKFLLDQCICVHLETGEEKFNFLVLMIQKLFAVVKNECALESADNLMSQEILTPGSLYLIVLKERLYSWLTSVRVNIEKKLKSAKISVLTLAVMRDCFARSMDITRSVENVLATGNFVPRYESSLQQNTGLVIVADKLNFWRYLSHFRAVHRGAFFAQMRTTTVRKLLPEAWGFLCPVHTPDGTPCGLLNHMALTCEVVSSEPSKDHLYNLFCKYGMIPSDDPISVHSEFYTVMFDGKLVGRVLEKMAHNFVMKLRSLKSLGEQKVPNHMEICFIPRTKHASQFPGIFIFTTLARMMRPVKNLITNATELIGTMEQVYLHVALKPEDVVPGVSESFLAVLN</sequence>
<evidence type="ECO:0000256" key="12">
    <source>
        <dbReference type="RuleBase" id="RU000434"/>
    </source>
</evidence>
<dbReference type="GO" id="GO:0003677">
    <property type="term" value="F:DNA binding"/>
    <property type="evidence" value="ECO:0007669"/>
    <property type="project" value="InterPro"/>
</dbReference>
<feature type="domain" description="DNA-directed RNA polymerase I subunit RPA2" evidence="15">
    <location>
        <begin position="374"/>
        <end position="432"/>
    </location>
</feature>
<dbReference type="FunFam" id="3.90.1110.10:FF:000007">
    <property type="entry name" value="DNA-directed RNA polymerase subunit beta"/>
    <property type="match status" value="1"/>
</dbReference>
<dbReference type="EC" id="2.7.7.6" evidence="3"/>
<dbReference type="GO" id="GO:0000428">
    <property type="term" value="C:DNA-directed RNA polymerase complex"/>
    <property type="evidence" value="ECO:0007669"/>
    <property type="project" value="UniProtKB-KW"/>
</dbReference>
<comment type="subcellular location">
    <subcellularLocation>
        <location evidence="1">Nucleus</location>
    </subcellularLocation>
</comment>
<dbReference type="GO" id="GO:0003899">
    <property type="term" value="F:DNA-directed RNA polymerase activity"/>
    <property type="evidence" value="ECO:0007669"/>
    <property type="project" value="UniProtKB-EC"/>
</dbReference>
<organism evidence="16 17">
    <name type="scientific">Araneus ventricosus</name>
    <name type="common">Orbweaver spider</name>
    <name type="synonym">Epeira ventricosa</name>
    <dbReference type="NCBI Taxonomy" id="182803"/>
    <lineage>
        <taxon>Eukaryota</taxon>
        <taxon>Metazoa</taxon>
        <taxon>Ecdysozoa</taxon>
        <taxon>Arthropoda</taxon>
        <taxon>Chelicerata</taxon>
        <taxon>Arachnida</taxon>
        <taxon>Araneae</taxon>
        <taxon>Araneomorphae</taxon>
        <taxon>Entelegynae</taxon>
        <taxon>Araneoidea</taxon>
        <taxon>Araneidae</taxon>
        <taxon>Araneus</taxon>
    </lineage>
</organism>
<dbReference type="InterPro" id="IPR037034">
    <property type="entry name" value="RNA_pol_Rpb2_2_sf"/>
</dbReference>
<dbReference type="InterPro" id="IPR007642">
    <property type="entry name" value="RNA_pol_Rpb2_2"/>
</dbReference>
<feature type="domain" description="RNA polymerase Rpb2" evidence="14">
    <location>
        <begin position="268"/>
        <end position="332"/>
    </location>
</feature>
<dbReference type="OrthoDB" id="10248617at2759"/>
<feature type="non-terminal residue" evidence="16">
    <location>
        <position position="1"/>
    </location>
</feature>
<evidence type="ECO:0000259" key="14">
    <source>
        <dbReference type="Pfam" id="PF04565"/>
    </source>
</evidence>
<evidence type="ECO:0000256" key="10">
    <source>
        <dbReference type="ARBA" id="ARBA00023163"/>
    </source>
</evidence>
<keyword evidence="4 16" id="KW-0240">DNA-directed RNA polymerase</keyword>
<protein>
    <recommendedName>
        <fullName evidence="3">DNA-directed RNA polymerase</fullName>
        <ecNumber evidence="3">2.7.7.6</ecNumber>
    </recommendedName>
</protein>
<evidence type="ECO:0000256" key="3">
    <source>
        <dbReference type="ARBA" id="ARBA00012418"/>
    </source>
</evidence>
<gene>
    <name evidence="16" type="primary">POLR1B_1</name>
    <name evidence="16" type="ORF">AVEN_44593_1</name>
</gene>
<dbReference type="Pfam" id="PF04561">
    <property type="entry name" value="RNA_pol_Rpb2_2"/>
    <property type="match status" value="1"/>
</dbReference>
<evidence type="ECO:0000256" key="9">
    <source>
        <dbReference type="ARBA" id="ARBA00022833"/>
    </source>
</evidence>
<evidence type="ECO:0000313" key="16">
    <source>
        <dbReference type="EMBL" id="GBN90523.1"/>
    </source>
</evidence>
<keyword evidence="8" id="KW-0863">Zinc-finger</keyword>
<dbReference type="GO" id="GO:0008270">
    <property type="term" value="F:zinc ion binding"/>
    <property type="evidence" value="ECO:0007669"/>
    <property type="project" value="UniProtKB-KW"/>
</dbReference>
<dbReference type="FunFam" id="3.90.1100.10:FF:000016">
    <property type="entry name" value="DNA-directed RNA polymerase subunit beta"/>
    <property type="match status" value="1"/>
</dbReference>
<dbReference type="PANTHER" id="PTHR20856">
    <property type="entry name" value="DNA-DIRECTED RNA POLYMERASE I SUBUNIT 2"/>
    <property type="match status" value="1"/>
</dbReference>
<keyword evidence="10" id="KW-0804">Transcription</keyword>
<proteinExistence type="inferred from homology"/>
<dbReference type="Pfam" id="PF06883">
    <property type="entry name" value="RNA_pol_Rpa2_4"/>
    <property type="match status" value="1"/>
</dbReference>
<evidence type="ECO:0000256" key="8">
    <source>
        <dbReference type="ARBA" id="ARBA00022771"/>
    </source>
</evidence>
<dbReference type="GO" id="GO:0006351">
    <property type="term" value="P:DNA-templated transcription"/>
    <property type="evidence" value="ECO:0007669"/>
    <property type="project" value="InterPro"/>
</dbReference>
<dbReference type="Gene3D" id="3.90.1110.10">
    <property type="entry name" value="RNA polymerase Rpb2, domain 2"/>
    <property type="match status" value="1"/>
</dbReference>
<keyword evidence="11" id="KW-0539">Nucleus</keyword>
<keyword evidence="6" id="KW-0548">Nucleotidyltransferase</keyword>
<keyword evidence="7" id="KW-0479">Metal-binding</keyword>
<evidence type="ECO:0000256" key="1">
    <source>
        <dbReference type="ARBA" id="ARBA00004123"/>
    </source>
</evidence>
<evidence type="ECO:0000256" key="7">
    <source>
        <dbReference type="ARBA" id="ARBA00022723"/>
    </source>
</evidence>
<dbReference type="InterPro" id="IPR015712">
    <property type="entry name" value="DNA-dir_RNA_pol_su2"/>
</dbReference>
<evidence type="ECO:0000256" key="2">
    <source>
        <dbReference type="ARBA" id="ARBA00006835"/>
    </source>
</evidence>
<feature type="domain" description="RNA polymerase Rpb2" evidence="13">
    <location>
        <begin position="6"/>
        <end position="185"/>
    </location>
</feature>
<comment type="similarity">
    <text evidence="2 12">Belongs to the RNA polymerase beta chain family.</text>
</comment>
<dbReference type="EMBL" id="BGPR01023380">
    <property type="protein sequence ID" value="GBN90523.1"/>
    <property type="molecule type" value="Genomic_DNA"/>
</dbReference>
<dbReference type="InterPro" id="IPR009674">
    <property type="entry name" value="Rpa2_dom_4"/>
</dbReference>
<name>A0A4Y2SS66_ARAVE</name>
<dbReference type="Proteomes" id="UP000499080">
    <property type="component" value="Unassembled WGS sequence"/>
</dbReference>
<keyword evidence="17" id="KW-1185">Reference proteome</keyword>
<evidence type="ECO:0000256" key="5">
    <source>
        <dbReference type="ARBA" id="ARBA00022679"/>
    </source>
</evidence>
<reference evidence="16 17" key="1">
    <citation type="journal article" date="2019" name="Sci. Rep.">
        <title>Orb-weaving spider Araneus ventricosus genome elucidates the spidroin gene catalogue.</title>
        <authorList>
            <person name="Kono N."/>
            <person name="Nakamura H."/>
            <person name="Ohtoshi R."/>
            <person name="Moran D.A.P."/>
            <person name="Shinohara A."/>
            <person name="Yoshida Y."/>
            <person name="Fujiwara M."/>
            <person name="Mori M."/>
            <person name="Tomita M."/>
            <person name="Arakawa K."/>
        </authorList>
    </citation>
    <scope>NUCLEOTIDE SEQUENCE [LARGE SCALE GENOMIC DNA]</scope>
</reference>
<evidence type="ECO:0000259" key="13">
    <source>
        <dbReference type="Pfam" id="PF04561"/>
    </source>
</evidence>
<dbReference type="AlphaFoldDB" id="A0A4Y2SS66"/>
<evidence type="ECO:0000259" key="15">
    <source>
        <dbReference type="Pfam" id="PF06883"/>
    </source>
</evidence>
<dbReference type="GO" id="GO:0032549">
    <property type="term" value="F:ribonucleoside binding"/>
    <property type="evidence" value="ECO:0007669"/>
    <property type="project" value="InterPro"/>
</dbReference>
<dbReference type="InterPro" id="IPR007645">
    <property type="entry name" value="RNA_pol_Rpb2_3"/>
</dbReference>
<keyword evidence="9" id="KW-0862">Zinc</keyword>
<comment type="caution">
    <text evidence="16">The sequence shown here is derived from an EMBL/GenBank/DDBJ whole genome shotgun (WGS) entry which is preliminary data.</text>
</comment>
<evidence type="ECO:0000313" key="17">
    <source>
        <dbReference type="Proteomes" id="UP000499080"/>
    </source>
</evidence>